<dbReference type="InterPro" id="IPR008166">
    <property type="entry name" value="Glyco_transf_92"/>
</dbReference>
<comment type="caution">
    <text evidence="7">The sequence shown here is derived from an EMBL/GenBank/DDBJ whole genome shotgun (WGS) entry which is preliminary data.</text>
</comment>
<accession>A0AA36G8G6</accession>
<feature type="non-terminal residue" evidence="7">
    <location>
        <position position="1"/>
    </location>
</feature>
<evidence type="ECO:0000313" key="8">
    <source>
        <dbReference type="Proteomes" id="UP001177023"/>
    </source>
</evidence>
<dbReference type="AlphaFoldDB" id="A0AA36G8G6"/>
<keyword evidence="8" id="KW-1185">Reference proteome</keyword>
<dbReference type="GO" id="GO:0016757">
    <property type="term" value="F:glycosyltransferase activity"/>
    <property type="evidence" value="ECO:0007669"/>
    <property type="project" value="UniProtKB-UniRule"/>
</dbReference>
<evidence type="ECO:0000313" key="7">
    <source>
        <dbReference type="EMBL" id="CAJ0583818.1"/>
    </source>
</evidence>
<evidence type="ECO:0000256" key="2">
    <source>
        <dbReference type="ARBA" id="ARBA00007647"/>
    </source>
</evidence>
<dbReference type="GO" id="GO:0016020">
    <property type="term" value="C:membrane"/>
    <property type="evidence" value="ECO:0007669"/>
    <property type="project" value="UniProtKB-SubCell"/>
</dbReference>
<evidence type="ECO:0000256" key="3">
    <source>
        <dbReference type="ARBA" id="ARBA00022676"/>
    </source>
</evidence>
<comment type="subcellular location">
    <subcellularLocation>
        <location evidence="1">Membrane</location>
        <topology evidence="1">Single-pass membrane protein</topology>
    </subcellularLocation>
</comment>
<keyword evidence="4 6" id="KW-0808">Transferase</keyword>
<sequence length="335" mass="38838">MGATDYMDKDGALWPKCGGDVPSELRATDPSQRPKIRITIEAFSQGPASKYGNKLVTKSVKRVLDYYEAKGLAELRPYPLMPYTDKIDPNNSTYHMGEHLVERHCAFWSKTKYSSNNDIDDFFFHRNRSISLYDWMESIVQNKTKIGSFAIKHYGLQWNPPLLPRPFVYEDFLKLKGLQNPMVFKNERANKALFLTEYARQPFTHWVDKFFKGKRFYGAKSHEIVYLHARNSFEGMEINHKQTEQTMKMSSEVNLLGPDPEATLERIRNVTAEIFGSNPPPYTHHTTQVLGKCLHNWLKDQAGCRKPVTGCFNVAKYLDDWVFAEPTPEHRWTTI</sequence>
<comment type="similarity">
    <text evidence="2 6">Belongs to the glycosyltransferase 92 family.</text>
</comment>
<dbReference type="EC" id="2.4.1.-" evidence="6"/>
<dbReference type="EMBL" id="CATQJA010002665">
    <property type="protein sequence ID" value="CAJ0583818.1"/>
    <property type="molecule type" value="Genomic_DNA"/>
</dbReference>
<keyword evidence="5" id="KW-0472">Membrane</keyword>
<name>A0AA36G8G6_9BILA</name>
<dbReference type="PANTHER" id="PTHR47024">
    <property type="entry name" value="BIOFILM ABSENT ON HEAD (AFTER YERSINIA EXPOSURE)-RELATED"/>
    <property type="match status" value="1"/>
</dbReference>
<protein>
    <recommendedName>
        <fullName evidence="6">Glycosyltransferase family 92 protein</fullName>
        <ecNumber evidence="6">2.4.1.-</ecNumber>
    </recommendedName>
</protein>
<evidence type="ECO:0000256" key="1">
    <source>
        <dbReference type="ARBA" id="ARBA00004167"/>
    </source>
</evidence>
<evidence type="ECO:0000256" key="4">
    <source>
        <dbReference type="ARBA" id="ARBA00022679"/>
    </source>
</evidence>
<evidence type="ECO:0000256" key="6">
    <source>
        <dbReference type="RuleBase" id="RU366017"/>
    </source>
</evidence>
<reference evidence="7" key="1">
    <citation type="submission" date="2023-06" db="EMBL/GenBank/DDBJ databases">
        <authorList>
            <person name="Delattre M."/>
        </authorList>
    </citation>
    <scope>NUCLEOTIDE SEQUENCE</scope>
    <source>
        <strain evidence="7">AF72</strain>
    </source>
</reference>
<dbReference type="Pfam" id="PF01697">
    <property type="entry name" value="Glyco_transf_92"/>
    <property type="match status" value="1"/>
</dbReference>
<evidence type="ECO:0000256" key="5">
    <source>
        <dbReference type="ARBA" id="ARBA00023136"/>
    </source>
</evidence>
<dbReference type="Proteomes" id="UP001177023">
    <property type="component" value="Unassembled WGS sequence"/>
</dbReference>
<gene>
    <name evidence="7" type="ORF">MSPICULIGERA_LOCUS21887</name>
</gene>
<organism evidence="7 8">
    <name type="scientific">Mesorhabditis spiculigera</name>
    <dbReference type="NCBI Taxonomy" id="96644"/>
    <lineage>
        <taxon>Eukaryota</taxon>
        <taxon>Metazoa</taxon>
        <taxon>Ecdysozoa</taxon>
        <taxon>Nematoda</taxon>
        <taxon>Chromadorea</taxon>
        <taxon>Rhabditida</taxon>
        <taxon>Rhabditina</taxon>
        <taxon>Rhabditomorpha</taxon>
        <taxon>Rhabditoidea</taxon>
        <taxon>Rhabditidae</taxon>
        <taxon>Mesorhabditinae</taxon>
        <taxon>Mesorhabditis</taxon>
    </lineage>
</organism>
<dbReference type="PANTHER" id="PTHR47024:SF1">
    <property type="entry name" value="GLYCOSYLTRANSFERASE FAMILY 92 PROTEIN"/>
    <property type="match status" value="1"/>
</dbReference>
<keyword evidence="3 6" id="KW-0328">Glycosyltransferase</keyword>
<proteinExistence type="inferred from homology"/>